<dbReference type="Pfam" id="PF05193">
    <property type="entry name" value="Peptidase_M16_C"/>
    <property type="match status" value="1"/>
</dbReference>
<dbReference type="RefSeq" id="WP_091726772.1">
    <property type="nucleotide sequence ID" value="NZ_FNQE01000003.1"/>
</dbReference>
<dbReference type="PANTHER" id="PTHR11851">
    <property type="entry name" value="METALLOPROTEASE"/>
    <property type="match status" value="1"/>
</dbReference>
<comment type="similarity">
    <text evidence="1">Belongs to the peptidase M16 family.</text>
</comment>
<keyword evidence="5" id="KW-1185">Reference proteome</keyword>
<feature type="domain" description="Peptidase M16 C-terminal" evidence="3">
    <location>
        <begin position="170"/>
        <end position="332"/>
    </location>
</feature>
<dbReference type="Pfam" id="PF00675">
    <property type="entry name" value="Peptidase_M16"/>
    <property type="match status" value="1"/>
</dbReference>
<dbReference type="InterPro" id="IPR007863">
    <property type="entry name" value="Peptidase_M16_C"/>
</dbReference>
<dbReference type="PANTHER" id="PTHR11851:SF49">
    <property type="entry name" value="MITOCHONDRIAL-PROCESSING PEPTIDASE SUBUNIT ALPHA"/>
    <property type="match status" value="1"/>
</dbReference>
<sequence length="414" mass="48028">MGRQFFDWKEYVLDNGLKIITIKKDTELCSIHLGVDIGPVNEEENEKGLCHFIEHMLFKGTKSRTNIDIDQDLENRAGSYNAYTTYTSTVFSITALFNELEASMEILSDIIVNSTFPSEEIDKERGVILAEFRNGYDDVEQYSFSQVNKAGFEKSPLKYDILGKESLVKSFTRDEIIAFYNRYYIPNNSAISIVSSLEHEEVFEKTREFFEKWESKELKKKEIIVEKNRNVELVSYKKEIEQNTIVYLYTFYNLTRDEELALDILNHKLGESPNSILFRALREERGIAYDIYSEIDITDYIKTLYIYSSTSEEDIFEAKKTIDYCIESIVNKHALINESNISLMKKVMKTGIASILEDSEGLGNYVLHQRLMNKRIDAFVEDLEALNNIKAEDVYEVAKKVLINPTIHMLLSQK</sequence>
<dbReference type="GO" id="GO:0046872">
    <property type="term" value="F:metal ion binding"/>
    <property type="evidence" value="ECO:0007669"/>
    <property type="project" value="InterPro"/>
</dbReference>
<dbReference type="OrthoDB" id="9811314at2"/>
<reference evidence="4 5" key="1">
    <citation type="submission" date="2016-10" db="EMBL/GenBank/DDBJ databases">
        <authorList>
            <person name="de Groot N.N."/>
        </authorList>
    </citation>
    <scope>NUCLEOTIDE SEQUENCE [LARGE SCALE GENOMIC DNA]</scope>
    <source>
        <strain evidence="4 5">DSM 21650</strain>
    </source>
</reference>
<evidence type="ECO:0000313" key="4">
    <source>
        <dbReference type="EMBL" id="SDY62946.1"/>
    </source>
</evidence>
<dbReference type="Gene3D" id="3.30.830.10">
    <property type="entry name" value="Metalloenzyme, LuxS/M16 peptidase-like"/>
    <property type="match status" value="2"/>
</dbReference>
<dbReference type="InterPro" id="IPR011249">
    <property type="entry name" value="Metalloenz_LuxS/M16"/>
</dbReference>
<dbReference type="InterPro" id="IPR050361">
    <property type="entry name" value="MPP/UQCRC_Complex"/>
</dbReference>
<feature type="domain" description="Peptidase M16 N-terminal" evidence="2">
    <location>
        <begin position="19"/>
        <end position="163"/>
    </location>
</feature>
<protein>
    <submittedName>
        <fullName evidence="4">Predicted Zn-dependent peptidase</fullName>
    </submittedName>
</protein>
<dbReference type="SUPFAM" id="SSF63411">
    <property type="entry name" value="LuxS/MPP-like metallohydrolase"/>
    <property type="match status" value="2"/>
</dbReference>
<dbReference type="Proteomes" id="UP000198625">
    <property type="component" value="Unassembled WGS sequence"/>
</dbReference>
<organism evidence="4 5">
    <name type="scientific">Proteiniborus ethanoligenes</name>
    <dbReference type="NCBI Taxonomy" id="415015"/>
    <lineage>
        <taxon>Bacteria</taxon>
        <taxon>Bacillati</taxon>
        <taxon>Bacillota</taxon>
        <taxon>Clostridia</taxon>
        <taxon>Eubacteriales</taxon>
        <taxon>Proteiniborus</taxon>
    </lineage>
</organism>
<dbReference type="InterPro" id="IPR011765">
    <property type="entry name" value="Pept_M16_N"/>
</dbReference>
<dbReference type="STRING" id="415015.SAMN05660462_00510"/>
<dbReference type="AlphaFoldDB" id="A0A1H3LF52"/>
<gene>
    <name evidence="4" type="ORF">SAMN05660462_00510</name>
</gene>
<name>A0A1H3LF52_9FIRM</name>
<dbReference type="EMBL" id="FNQE01000003">
    <property type="protein sequence ID" value="SDY62946.1"/>
    <property type="molecule type" value="Genomic_DNA"/>
</dbReference>
<evidence type="ECO:0000313" key="5">
    <source>
        <dbReference type="Proteomes" id="UP000198625"/>
    </source>
</evidence>
<accession>A0A1H3LF52</accession>
<evidence type="ECO:0000256" key="1">
    <source>
        <dbReference type="ARBA" id="ARBA00007261"/>
    </source>
</evidence>
<proteinExistence type="inferred from homology"/>
<evidence type="ECO:0000259" key="3">
    <source>
        <dbReference type="Pfam" id="PF05193"/>
    </source>
</evidence>
<evidence type="ECO:0000259" key="2">
    <source>
        <dbReference type="Pfam" id="PF00675"/>
    </source>
</evidence>